<dbReference type="GO" id="GO:0043041">
    <property type="term" value="P:amino acid activation for nonribosomal peptide biosynthetic process"/>
    <property type="evidence" value="ECO:0007669"/>
    <property type="project" value="TreeGrafter"/>
</dbReference>
<dbReference type="Gene3D" id="1.10.1200.10">
    <property type="entry name" value="ACP-like"/>
    <property type="match status" value="6"/>
</dbReference>
<dbReference type="InterPro" id="IPR009081">
    <property type="entry name" value="PP-bd_ACP"/>
</dbReference>
<dbReference type="GO" id="GO:0005829">
    <property type="term" value="C:cytosol"/>
    <property type="evidence" value="ECO:0007669"/>
    <property type="project" value="TreeGrafter"/>
</dbReference>
<dbReference type="Pfam" id="PF00668">
    <property type="entry name" value="Condensation"/>
    <property type="match status" value="7"/>
</dbReference>
<feature type="domain" description="Carrier" evidence="5">
    <location>
        <begin position="7324"/>
        <end position="7399"/>
    </location>
</feature>
<evidence type="ECO:0000256" key="1">
    <source>
        <dbReference type="ARBA" id="ARBA00001957"/>
    </source>
</evidence>
<dbReference type="CDD" id="cd05930">
    <property type="entry name" value="A_NRPS"/>
    <property type="match status" value="1"/>
</dbReference>
<keyword evidence="2" id="KW-0596">Phosphopantetheine</keyword>
<dbReference type="Gene3D" id="3.30.300.30">
    <property type="match status" value="7"/>
</dbReference>
<comment type="cofactor">
    <cofactor evidence="1">
        <name>pantetheine 4'-phosphate</name>
        <dbReference type="ChEBI" id="CHEBI:47942"/>
    </cofactor>
</comment>
<dbReference type="InterPro" id="IPR023213">
    <property type="entry name" value="CAT-like_dom_sf"/>
</dbReference>
<dbReference type="FunFam" id="2.30.38.10:FF:000001">
    <property type="entry name" value="Non-ribosomal peptide synthetase PvdI"/>
    <property type="match status" value="3"/>
</dbReference>
<dbReference type="InterPro" id="IPR010071">
    <property type="entry name" value="AA_adenyl_dom"/>
</dbReference>
<dbReference type="InterPro" id="IPR001031">
    <property type="entry name" value="Thioesterase"/>
</dbReference>
<dbReference type="PANTHER" id="PTHR45527:SF1">
    <property type="entry name" value="FATTY ACID SYNTHASE"/>
    <property type="match status" value="1"/>
</dbReference>
<evidence type="ECO:0000259" key="5">
    <source>
        <dbReference type="PROSITE" id="PS50075"/>
    </source>
</evidence>
<dbReference type="GO" id="GO:0031177">
    <property type="term" value="F:phosphopantetheine binding"/>
    <property type="evidence" value="ECO:0007669"/>
    <property type="project" value="InterPro"/>
</dbReference>
<dbReference type="GO" id="GO:0008610">
    <property type="term" value="P:lipid biosynthetic process"/>
    <property type="evidence" value="ECO:0007669"/>
    <property type="project" value="UniProtKB-ARBA"/>
</dbReference>
<dbReference type="InterPro" id="IPR001242">
    <property type="entry name" value="Condensation_dom"/>
</dbReference>
<protein>
    <recommendedName>
        <fullName evidence="5">Carrier domain-containing protein</fullName>
    </recommendedName>
</protein>
<dbReference type="GeneID" id="80348186"/>
<dbReference type="PROSITE" id="PS50075">
    <property type="entry name" value="CARRIER"/>
    <property type="match status" value="7"/>
</dbReference>
<evidence type="ECO:0000313" key="6">
    <source>
        <dbReference type="EMBL" id="BCK55891.1"/>
    </source>
</evidence>
<dbReference type="FunFam" id="1.10.1200.10:FF:000016">
    <property type="entry name" value="Non-ribosomal peptide synthase"/>
    <property type="match status" value="2"/>
</dbReference>
<dbReference type="SUPFAM" id="SSF56801">
    <property type="entry name" value="Acetyl-CoA synthetase-like"/>
    <property type="match status" value="7"/>
</dbReference>
<keyword evidence="3" id="KW-0597">Phosphoprotein</keyword>
<dbReference type="GO" id="GO:0003824">
    <property type="term" value="F:catalytic activity"/>
    <property type="evidence" value="ECO:0007669"/>
    <property type="project" value="InterPro"/>
</dbReference>
<feature type="domain" description="Carrier" evidence="5">
    <location>
        <begin position="3101"/>
        <end position="3176"/>
    </location>
</feature>
<dbReference type="PROSITE" id="PS00455">
    <property type="entry name" value="AMP_BINDING"/>
    <property type="match status" value="7"/>
</dbReference>
<dbReference type="Pfam" id="PF00501">
    <property type="entry name" value="AMP-binding"/>
    <property type="match status" value="7"/>
</dbReference>
<proteinExistence type="predicted"/>
<dbReference type="InterPro" id="IPR020806">
    <property type="entry name" value="PKS_PP-bd"/>
</dbReference>
<reference evidence="6 7" key="1">
    <citation type="submission" date="2020-08" db="EMBL/GenBank/DDBJ databases">
        <title>Genome Sequencing of Nocardia wallacei strain FMUON74 and assembly.</title>
        <authorList>
            <person name="Toyokawa M."/>
            <person name="Uesaka K."/>
        </authorList>
    </citation>
    <scope>NUCLEOTIDE SEQUENCE [LARGE SCALE GENOMIC DNA]</scope>
    <source>
        <strain evidence="6 7">FMUON74</strain>
    </source>
</reference>
<dbReference type="Pfam" id="PF00975">
    <property type="entry name" value="Thioesterase"/>
    <property type="match status" value="1"/>
</dbReference>
<dbReference type="Proteomes" id="UP000516173">
    <property type="component" value="Chromosome"/>
</dbReference>
<dbReference type="Pfam" id="PF00550">
    <property type="entry name" value="PP-binding"/>
    <property type="match status" value="7"/>
</dbReference>
<dbReference type="InterPro" id="IPR036736">
    <property type="entry name" value="ACP-like_sf"/>
</dbReference>
<feature type="domain" description="Carrier" evidence="5">
    <location>
        <begin position="5199"/>
        <end position="5274"/>
    </location>
</feature>
<keyword evidence="7" id="KW-1185">Reference proteome</keyword>
<dbReference type="RefSeq" id="WP_187683061.1">
    <property type="nucleotide sequence ID" value="NZ_AP023396.1"/>
</dbReference>
<dbReference type="Pfam" id="PF13193">
    <property type="entry name" value="AMP-binding_C"/>
    <property type="match status" value="4"/>
</dbReference>
<accession>A0A7G1KM34</accession>
<organism evidence="6 7">
    <name type="scientific">Nocardia wallacei</name>
    <dbReference type="NCBI Taxonomy" id="480035"/>
    <lineage>
        <taxon>Bacteria</taxon>
        <taxon>Bacillati</taxon>
        <taxon>Actinomycetota</taxon>
        <taxon>Actinomycetes</taxon>
        <taxon>Mycobacteriales</taxon>
        <taxon>Nocardiaceae</taxon>
        <taxon>Nocardia</taxon>
    </lineage>
</organism>
<dbReference type="InterPro" id="IPR000873">
    <property type="entry name" value="AMP-dep_synth/lig_dom"/>
</dbReference>
<feature type="domain" description="Carrier" evidence="5">
    <location>
        <begin position="4148"/>
        <end position="4223"/>
    </location>
</feature>
<dbReference type="KEGG" id="nwl:NWFMUON74_36630"/>
<dbReference type="NCBIfam" id="NF003417">
    <property type="entry name" value="PRK04813.1"/>
    <property type="match status" value="7"/>
</dbReference>
<dbReference type="CDD" id="cd19540">
    <property type="entry name" value="LCL_NRPS-like"/>
    <property type="match status" value="6"/>
</dbReference>
<feature type="domain" description="Carrier" evidence="5">
    <location>
        <begin position="6263"/>
        <end position="6338"/>
    </location>
</feature>
<dbReference type="InterPro" id="IPR045851">
    <property type="entry name" value="AMP-bd_C_sf"/>
</dbReference>
<dbReference type="FunFam" id="3.30.300.30:FF:000010">
    <property type="entry name" value="Enterobactin synthetase component F"/>
    <property type="match status" value="2"/>
</dbReference>
<dbReference type="InterPro" id="IPR029058">
    <property type="entry name" value="AB_hydrolase_fold"/>
</dbReference>
<name>A0A7G1KM34_9NOCA</name>
<dbReference type="SMART" id="SM00824">
    <property type="entry name" value="PKS_TE"/>
    <property type="match status" value="1"/>
</dbReference>
<dbReference type="InterPro" id="IPR025110">
    <property type="entry name" value="AMP-bd_C"/>
</dbReference>
<dbReference type="Gene3D" id="3.30.559.10">
    <property type="entry name" value="Chloramphenicol acetyltransferase-like domain"/>
    <property type="match status" value="7"/>
</dbReference>
<dbReference type="Gene3D" id="3.40.50.1820">
    <property type="entry name" value="alpha/beta hydrolase"/>
    <property type="match status" value="1"/>
</dbReference>
<dbReference type="GO" id="GO:0044550">
    <property type="term" value="P:secondary metabolite biosynthetic process"/>
    <property type="evidence" value="ECO:0007669"/>
    <property type="project" value="UniProtKB-ARBA"/>
</dbReference>
<dbReference type="InterPro" id="IPR020845">
    <property type="entry name" value="AMP-binding_CS"/>
</dbReference>
<dbReference type="SUPFAM" id="SSF53474">
    <property type="entry name" value="alpha/beta-Hydrolases"/>
    <property type="match status" value="1"/>
</dbReference>
<dbReference type="SUPFAM" id="SSF52777">
    <property type="entry name" value="CoA-dependent acyltransferases"/>
    <property type="match status" value="14"/>
</dbReference>
<dbReference type="InterPro" id="IPR006162">
    <property type="entry name" value="Ppantetheine_attach_site"/>
</dbReference>
<dbReference type="InterPro" id="IPR020802">
    <property type="entry name" value="TesA-like"/>
</dbReference>
<evidence type="ECO:0000256" key="4">
    <source>
        <dbReference type="SAM" id="MobiDB-lite"/>
    </source>
</evidence>
<feature type="region of interest" description="Disordered" evidence="4">
    <location>
        <begin position="3082"/>
        <end position="3101"/>
    </location>
</feature>
<dbReference type="NCBIfam" id="NF004282">
    <property type="entry name" value="PRK05691.1"/>
    <property type="match status" value="5"/>
</dbReference>
<dbReference type="Gene3D" id="3.30.559.30">
    <property type="entry name" value="Nonribosomal peptide synthetase, condensation domain"/>
    <property type="match status" value="7"/>
</dbReference>
<evidence type="ECO:0000313" key="7">
    <source>
        <dbReference type="Proteomes" id="UP000516173"/>
    </source>
</evidence>
<dbReference type="Gene3D" id="3.40.50.12780">
    <property type="entry name" value="N-terminal domain of ligase-like"/>
    <property type="match status" value="3"/>
</dbReference>
<dbReference type="PROSITE" id="PS00012">
    <property type="entry name" value="PHOSPHOPANTETHEINE"/>
    <property type="match status" value="7"/>
</dbReference>
<dbReference type="GO" id="GO:0072330">
    <property type="term" value="P:monocarboxylic acid biosynthetic process"/>
    <property type="evidence" value="ECO:0007669"/>
    <property type="project" value="UniProtKB-ARBA"/>
</dbReference>
<gene>
    <name evidence="6" type="ORF">NWFMUON74_36630</name>
</gene>
<dbReference type="Gene3D" id="2.30.38.10">
    <property type="entry name" value="Luciferase, Domain 3"/>
    <property type="match status" value="4"/>
</dbReference>
<dbReference type="InterPro" id="IPR042099">
    <property type="entry name" value="ANL_N_sf"/>
</dbReference>
<dbReference type="UniPathway" id="UPA00011"/>
<dbReference type="FunFam" id="3.40.50.12780:FF:000012">
    <property type="entry name" value="Non-ribosomal peptide synthetase"/>
    <property type="match status" value="4"/>
</dbReference>
<dbReference type="SMART" id="SM00823">
    <property type="entry name" value="PKS_PP"/>
    <property type="match status" value="7"/>
</dbReference>
<feature type="domain" description="Carrier" evidence="5">
    <location>
        <begin position="2052"/>
        <end position="2127"/>
    </location>
</feature>
<sequence>MTSLAPKSTREAVPVSTRSFPLSEAQLGMWRAQHIAPGVPLSVAQYVEIPGELDVEVLDEAIDRCGADLQSAHLRIVEGDSEPSQYVATDIRIVSQVVDLRAEADPRAAARRWMEQDAATPMSATRGPLFESAVLRIADARYFWYAKMHHIAIDGYGAMLVISRIVEWYNAQLDGVEASASAAADLYEVYRSEREYRESAAFDEDRRYWCERVATMPEEFTLSHRSAPANGHRRTVGARFGGAAAELLEAVRARTGASRPALFIAALAGYFAAVTGNDDVVVSLPVTARTTPGLRSSAGYVSNVVPLRVGVAPEITVPGLVAATADRIREALAHQRYRHEDIRRDRGGAGHRRGFFGPVVNIMLYHNQFRFGSAVGTMQLVSTGPVDDLSVNIYNGSAGDGLHIDFVANPDRYDADEIDGHHERFLDYLTAFLSADADTPVHRLPLMSAAEQARLLGSAAPARTGRGGPETTLTERFDAVAAAHPRRCAVRSGDISMTYAELDAAANRLARKLIELGVGPESLVAVALPRSAELVVALLAVLQAGGGYLPVDPDYPADRVEFVLADARPVCLITTSELGVETPPGLPAVWLDRLDLSEFDTAAITDADRRGALGPGHIAYVIYTSGSTGRPKGVAVPHRNVTTLFANAQAHFEFGASDVWTMFHSYAFDFSVWELWGPLLYGGTLVVVDYVTSRSPEQFHELLRREHVTVLNQTPSAFYQLDAVDRAAGPGSALPALRYVVFGGEALEPRRLADWHDRHGATAPQLINMYGITETTVHVTCRALDAAAFGGARPRGIGQALPGLRILLLDNRLRPVPVGVPGEIYVEGGQQARGYLGRAALTSARFVANPYGPPGSRLYRSGDLGQWSADHEVEYLGRVDDQVKVRGFRIELGEIEAALLAHETVRQAVAVVRDDSGSQRLVAYLVGPPGAAPDVAAVRAAAELLLPDYMVPSAFVVLDAVPLTANGKLDRRALPRPAAAVEAYRPPRTAVERAVAEVLAEVLEVDRVGLDDSFFALGGNSLSATRVASRLGAVLDTKVPVRLLLEESTVAELAARVREHGGSETRTPLAGRRRPARIPLSLPQQRLWFINQFDTAASTYNIPFALRMTGELDVAALRYALADVVERHESLRTVFPGSGDGATQTIVPAWEAAPRLPVVEVTPDEVEGRLRDVARRGFDLTRETALRVELLRAGPREHVLAVVLHHIAADGWSLVPLFGDLMTAYTARRAGQGPQWSPLPVQYADYTLWQRELLGDDAAADSRSAAQLAYWTRQLADLPEELSLPYDRHRPPVQSMRGGRVGLSIGADLHRGLAELGRTGNSTLFMVVHTAFAVLLARLSGMDDVAVGTPVAGRGERELDDLIGMFVNTLVFRARVDPGTSFTRLLAQQRAVDLAAFANADIPFERLVEALNPVRSTARHPLVQVGFSFHNLAQAGLELPGLSVSGTEIDTEVAQFDLQLVLTDTYTDDGDPGGLHGHLIYATDLFDEPTAARFVTWFQRLLRGIVAAPDTAVGEIDMLAPAELRALLHEPNATAHAVPEHATLASMFDAQVAATPCAVALVADPGAGGTGAPLTYEEFAARVYRLARHLISLGVGPEIPVALGLRRSVDLVVGMYAVVAAGGTYVPLDPDQPRERLSHIVRTAAPLCVLTAGELALDADAPQLRIDTLDPADLPAGPVRDDERLGPLRPHHTAYVIFTSGSTGQPKGVAVPHRAIVNQLTWKKTVFALGPGDSVLLETTAMFDLSVWEFWSALVSGARLVVAAPDGHRDPAYLARALAEHEISILHAVPSKLEALLAITGGTLPPSLRAVLAIGEALSPHTAERITAATVELWNLYGPTEAAVSVTAHRVTVTDSGSVPIGVPQWNTRVYVLDGRMRPVPVGVAGELYLAGSQLAHGYLGRAGLTAGRFVADPYAPTPGERLYRTGDLVAWNTAGELEYLGRTDFQVKIRGFRIELGEVESALRRRGEIDAALVTVHSDPATGDRLIAYVVAAQGYSVDTAAVSAHLAELLPSYMAPAAYVLLDALPLTANGKVDRRALPQPSFAPREYRPPRTDLERSVAAVYAAVLGIEHAGRDDDFFALGGNSLAATRVVARLNEAIAATVTVRAVFEAPTVAGLAAWIARQPGSRPRPELAPRPRPQRVPLSATQQRLWFLNRFDPASGAYNIAVALRLRGPLDVAALCAACGDLVARHESLRTVFPDSADGPHQVVLDAATAAPAPAVLEVPAAEVAARSAAAARRGFDITTETPLRVELLRSGTDEHVLVLVLHHIAADGWSLTPLSEDLATAYRARCGGSAPRWEPLPVQYADFGLWQRELLGDDTEPRSLAATQREYWTSRLAALPECLELPTDRPRPGTASQRADTVAVTVDSRLHAGVAELARRHDASVFMVLHATLAALLARLAATGDVCVGTPIAGRTDPRLDRLIGMFAGTLALRTEVDTGRSFRDLLTAVRDQDLDDFAHADLPFERLVEVLNPVRSPAHHPLFQVMLSVHSEVPDGVDLPGVDVSAEAIETGFTAWDLQFTLIESYTADRAAAGIGLRLTYATDLFDRATAERLCGRFLDMLSAVAADPRIPVGDIDILDAGERAALAPARGEPAAAPVTLADYFRAVLRQRPDGDALRAGSRTLTYRQLDDRTDRLARALIARGAGPGEVVALALDRSIDSVLAAIAVTKTGAAFLPIDRRYPADRIRHMVSDARARVGLTSGDPAALPDPVTWLTLAELDGPGIDREPPRPTRIDDIAYVIYTSGTTGLPKGVAVTHRGLHGFAVAQQQRYRVDMSSRTLHFASPSFDASVLELLLALCGGATMVIAPTGMYGGDELAELLDRERVTHAFLTPAALASIDAVRHPLPRLRCLVVGGEACGAELVESWAPGRTMLNAYGPTEATIAAIISEPMLPGQPVVLGDKPIPGASLAVLDERLHPVPPGVTGELYLAGAGLARGYLHRPGLTAQRFVANPFAGDGERLYRTGDLARWTASGQLSLVGRADDQVKIRGFRIELSEINAVVSACGEVRFAHSEVRRDHAGTPRIVTYLAVAEGAAPALDSIRRQVADRLPAHMIPSTFVELETIPLTPAGKLDRTALPEPDFTAPASAGREPATPNEILVATVMAEVVGHAPVFADHNFFELGGNSLSATQLVSRIGAAAHRKLPVRAVFDHPTPAGLAALLDRAAGSGPVLGRRERPARMPLSAVQQRLWFLNQFDTSSGAYNIPIALRLRGALDVAALRRALHDVVERHETLRTVFPDAADGPSQMVVAAETAQVTPPVLFVPADRVQARIRALARRGFDLTTDLPLRGELLRTGDQEFVLVLVVHHIAADGWSMTPLAADLAAAYQARHAGQPPRWTPLSVRYADYTLWHHEVLGDEDDPASVAATQLAYWRRTLAALPECLELPTDRPRPAVATHAGAAVTARVDAETHSRITELARSRDASVFMVLHAALAVLLARLSGGTDVAIGTPVAGRSDEQLERLVGMFVGTLVLRTEVDEDRSFTEFLDAVREIDLSAYAHADIPFERLVELLDPVRSTAHHPLFQVMLSVHNSGPAPLRLPGLEITAEQADPGIAKFDLQFELTETHTPRQRPGGIELRLDYATDLFEHHTAERLVHRYLLVLEALVTAPAARIDAAGLLLDEERAATVPARGSGPVAVATLPELFAAAASDTDRIAVRSDSTEMSYRELDARSNRLGRSLIERGIGPGDIVALGMTRSVESVVATLGVSKSGAAYLPVDPGYPPERIRHMVSDSGARIGVTTATDVARLPGGVEWLTLSELLTGPAAPITDRDRSRPLSADDLAYVIYTSGSTGLPKGVAVTHRGLANFAAAQRDRFGVEHVSRTLHFASPSFDASVLELLLAWCAGATMVVAATDIYGGDELADLLDRERITHAFVTPAALASIDAARWPLPQLRTLVVGGEAFGPDLVAAWAGERAMFNAYGPSEATVAPALSRELRPDGPITLGGPIRGAAAVVLDARLRPVPAGVVGELYVGGDGLARGYLGREALTAARFVADPYGGPGARLYRTGDLVRWTGDGELSFVGRADDQVKIRGFRIELGEITAVLAGHPGIRFAHTEVHTGAGADRLVGYVVADEGVDAAAVRAHAAAALPAHMVPAAVLMLPTIPLTPSGKLDRKALPEPDFAALDAPGRAPATPTEALVAAAMAAAAGVATVGAEQNFFDIGGNSLSATRVVAAIAARTGCRLAVRTVFEAPTPAELAALLDARAPEAAGQPELVAGPRPDRIPLSSAQRRLWFLNRLEPSSGAYNIPITLRLRGTLDPDALRRAVSDVVERHEILRTVFPDSPAGPTQVITDAATELDWTLLEPGADPAATWTAFAAAGFDLTAEPPLRVGLSRLAADHHVLILVVHHIAADGWSLGPLAADIATAYDARRTRRDPRWQPLPVQYADYSLWQQAVLGEESDPGSLAARQLDYWRTRLAGLPECLELPADRPRPTVASHRGDVVNSTVPVEVHEGLLGLARAHDASLFMVAHAALAVLLARSAATADIAIGTAVAGRIDERLDHLIGMFVGTLVLRTEVDGHRTFTDLLDTVRTQDLDAYAHADVPFERLVELLNPVRSTAHHPLFQVLLSVHDAAPAALRLADLEVVAEELHTAGAKWDLQVTLTENYDTDRQPGGLDLSLTYATDLFDRSTAERFERRFQRLLAAVAHNAFRAVGDLELLDAEERDTLVPARGAAATEPSVLAEIFAAAAIRDPGQTAIRHGARTMTYRDLDERSNRCARALLAHRIGPGDVVAIGLPRSADSIVAALAVTKTGAAYLPIDVRHPAERIRHMLTDSAVRVGITASAFEPALPADVSWLTLTEPLDYDATALSDADRTRPARVDDLAYVIYTSGSTGRPKGVAVTHRGLANFAAEQRDRFRTDARSRTLHFASPSFDASVLELLLAWSAAATMVIAPADVYGGDELAALLDREQVTHAFITPAALASIDVERWPLPALANLAVGGEYVGPELVRHWAAGRNFFDGYGPTETTIMTVISDPLPADGPVVMGRPIRGTTAVVLDERLRPVPTGVTGELYVSGCGLARGYLGRPGLTAARFVANPFGAPGERVYRTGDVVRWTGAGELVFVGRSDDQVKLRGFRIELGEITAVAAQCPGVRFAHTEVRRAAGTPLLVTYVTVTEAAGSPQESVRRYLADRLPSHMVPAAIVVLDAIPLTPNGKLDRSALPEPEFDTDPAAGRAPATPSEILVAAAMSAVVGAEQVRAHQNFFDLGGNSLSATQLVARIAAESGQQLPVRSVFEHPTPAALAAFLDDRAAHGGSARPALTVRPRPEHIPLSPAQQRLWFLNRLEPDSGAYNLPVALRLRGPLDAGALEQAIRDVADRHEVLRTVFPDRGPAGPAQVVTSGADIRLELVTCMPEPRDDGAAPPADGHWRAAAREFGAAGFDLTTRIPLRAALFRIAAEDHVLVLVLHHIAADGGSLAPLATDITTAYAARRAGAAPDRPPLPVQYADYSMWQRELLGAEDDPASLAARQAAYWLRTLADLPDCLELPADRRRPARPSYRGGRVYATIEPDVHGALAALARRHEASVFMVLHAALAVLLSRLSGRGDIAVGTAVAGRTDPQLAELVGMFVGTLVLRTEVRAARPFDELLDRVREHDIDAFAHADLPFERVVELVNPARSTAYHPLVQVGLALNNHAPWQVRLPGVEIAPEDVGADTAQWDLHFGLTEAAPAGDETHGAIDVCVRYAADLFDAETAERFTAQFVHILAEVAANSAIAVGDIDLLDDNERDTLVPARGEPAAETRTLPGLFAAAAADPDRVALREGMAELSYRGLDQRTNRLARILAGNGYGPGDVIALAMARSLESVVASLAIAKTGAAFLPIDVRYPAERIRHMLADAEARIGLTTGDRIGELPDEVRWLSFTDLDDPVVSTRALTTAEFRRPPRAADIAYVIYTSGSTGLPKGVAVTHRGLFNCAEVVRTRFGIDSRSRTLHLASPSFDVAILELLIAWSAGATMVIVGADTYGGDELAEVLEHERVTHAVVTPAALATIDTRRWPLPELRTLIIGGEAFDQDLVERWAVGRDVINGYGPSEATIATTFSRPLQPDRPIALGRPMRGVTAVVLDGGLRPVPTGVIGDLYVGGIGLARGYHRRPALTAARFVADPYGLPGERMYRTGDLVRWTRAGELTFVGRSDDQVKVRGFRIELGEVNAVVSGCPGVRFAHTELHRDDAGEARIVTYVVAAEHTGESLTEQLAGRLPAHMLPTLVPLAEIPLSPTGKLDRKALPQPDFTAAAEPGRAPRTPNEMLVAAAMAEIVGRSEVAADHSFFDLGGNSLSATQLSARIATLSGHQLGVRAIFEHPTPAALAALLDAAGPGAALPVLDRRDRPARIPLSPAQQRLWLLNRFDTASGTYNIPTVLRLRGDLDVAALERALVDVETRHEALRTVFPDSGAGPAQVVLAPGETGFALRVLAADETLAADRVRELAAAGFDVRVDPPLRATLLRLAADEHLLVVVIHHIAADGGSVAPLAADLTAAYRARRTGAAPDWAPLPVQYADYSLWQREMLGGEDDPDGRLAAQLRYWQEALRGLPECLELPTDRPRPATPSHAGASVRTMIGAPTHAALRELARRHDATAFMVLHTALAVLLYRMTGTADIAVGTPISGRTEERLEQLIGMFVGTLVLRTPLAAERSFADTLAAVRAGDLDAFAHADLPFERLVEVLNPARSTAHNPLFQVMLSVHGSAPVRLRLPGVEITAETPEFDVAKFDLQFTLAEAFTADGRPDGIELTVTYATDLFDRATADRIAARLIRLLDAAVADPARPIGDLEVLTEHEASALAPVRRPSGTAPATLADLFAAAVAVNPIGAAIRYRSEQLSYARLDRITNQLARVLISRGAGPERCVAVGIARSIRSVLAVLAVAKTGAAVLPVDPAYPAQRKEHMLTDAGAAIGLCVGESRGDLPGTVDWLVLDDPDFVDTLLDASDAPVLDTDRRAPVRLDQPAYLIYTSGSTGIPKGVTVTHAGLANFAAELTERCAVAAGSRVLHFASPSFDAAVLELLFALGGAATMVVAPDDIYGGEPLRELLAEEVVTHAFVTPAALGTVDPAGLDHLEVVLVGGDRCGPELVRRWAADAGKRMFNAYGPSEATVAATLSAPLRPGVAVTVGGPVRGFGLLVLDARLHPVPVGTPGELYLSGIGLARGYHARHGLTAERFVANPFGEPGDRMYRTGDLVRWAPHADGPEIEYLGRTDHQVKIRGFRIEFGEIDAALTAHPQVRHAVTVGHETGSGTTILASYVTTEPGAAATAAELGRYLSARVPGYMVPQAITIVDALPVTPAGKIDRSALPSPVLAASASYRPPATPTEAALCTAFEAALGVDTVGAEDNFFELGGNSLLATQVVALVRERHGLDVPMQTVFLDPTPAGIAARLDADVDRTESVVDAAFATVLPLRAEGTAPPLFCVHSVTGVAWTYSGLLAHLDPEQPVYGLQLPHLTGDGEGLDTVEALAARYVREIRRMQPEGPYRLLGWSLGGLVAYEIAGQLRRAGARVALLAMMDSRILAGVPEPAEPTAGELLGALLGDAALAGRDLSAQEAAELLGRHPGPFQSLTAAQVQRLYDAYLVGARMGHRYLPSHYDGELVYFTALADCGPADGAEPVGGAAGWEPFVDAEIHEHLVDCTHVEMSGPAALAEIGPTLRAHLVKSGDHVLS</sequence>
<dbReference type="Gene3D" id="3.40.50.980">
    <property type="match status" value="8"/>
</dbReference>
<evidence type="ECO:0000256" key="2">
    <source>
        <dbReference type="ARBA" id="ARBA00022450"/>
    </source>
</evidence>
<dbReference type="CDD" id="cd17643">
    <property type="entry name" value="A_NRPS_Cytc1-like"/>
    <property type="match status" value="1"/>
</dbReference>
<dbReference type="NCBIfam" id="TIGR01733">
    <property type="entry name" value="AA-adenyl-dom"/>
    <property type="match status" value="7"/>
</dbReference>
<dbReference type="SUPFAM" id="SSF47336">
    <property type="entry name" value="ACP-like"/>
    <property type="match status" value="7"/>
</dbReference>
<feature type="region of interest" description="Disordered" evidence="4">
    <location>
        <begin position="5180"/>
        <end position="5199"/>
    </location>
</feature>
<feature type="domain" description="Carrier" evidence="5">
    <location>
        <begin position="986"/>
        <end position="1061"/>
    </location>
</feature>
<dbReference type="EMBL" id="AP023396">
    <property type="protein sequence ID" value="BCK55891.1"/>
    <property type="molecule type" value="Genomic_DNA"/>
</dbReference>
<evidence type="ECO:0000256" key="3">
    <source>
        <dbReference type="ARBA" id="ARBA00022553"/>
    </source>
</evidence>
<dbReference type="FunFam" id="3.40.50.980:FF:000002">
    <property type="entry name" value="Enterobactin synthetase component F"/>
    <property type="match status" value="1"/>
</dbReference>
<dbReference type="FunFam" id="3.40.50.980:FF:000001">
    <property type="entry name" value="Non-ribosomal peptide synthetase"/>
    <property type="match status" value="4"/>
</dbReference>
<dbReference type="PANTHER" id="PTHR45527">
    <property type="entry name" value="NONRIBOSOMAL PEPTIDE SYNTHETASE"/>
    <property type="match status" value="1"/>
</dbReference>